<dbReference type="SUPFAM" id="SSF103196">
    <property type="entry name" value="Roadblock/LC7 domain"/>
    <property type="match status" value="1"/>
</dbReference>
<dbReference type="Proteomes" id="UP001165541">
    <property type="component" value="Unassembled WGS sequence"/>
</dbReference>
<sequence>MLTSLFGDLGSPNDPRGRARRAAEGPDFAATAILESTATEVSDQGHMVDKHTRDLFVTGSPSEAIRQQLKATRADLETATRQITLFDPARMWASSVIKALSDASGQPIERLHLRHQNTLATIALIERTALPRRVEDPLKVYHTDVRDSSSDAQSIPVALMESSHLTAVVIAPMPTSALEQIVGMLNAAARGANWRCPTLLFMLSTPVAQMAPRIAAMPWPERLNVMVTTEPMTSASAVWNNVLNVWNKVKGVPQWDGAELRATLGENDFPIKVADLEPPITGKVAARAVASSPADKPATSVRVDAARASLDSTRMLRALDQLMQVEGMLACCVVDSSTGMVLGSQRADEADDLNVELAAATHTEVLKAHRRASREMGCGDRVDEIIVTHARRHQVLRTVTAHPELFVLAVLDKLRTNLALARFKIMDAEKALS</sequence>
<dbReference type="Gene3D" id="3.30.450.30">
    <property type="entry name" value="Dynein light chain 2a, cytoplasmic"/>
    <property type="match status" value="1"/>
</dbReference>
<proteinExistence type="predicted"/>
<dbReference type="EMBL" id="JAMKFE010000009">
    <property type="protein sequence ID" value="MCM5681074.1"/>
    <property type="molecule type" value="Genomic_DNA"/>
</dbReference>
<comment type="caution">
    <text evidence="2">The sequence shown here is derived from an EMBL/GenBank/DDBJ whole genome shotgun (WGS) entry which is preliminary data.</text>
</comment>
<gene>
    <name evidence="2" type="ORF">M8A51_16230</name>
</gene>
<evidence type="ECO:0000256" key="1">
    <source>
        <dbReference type="SAM" id="MobiDB-lite"/>
    </source>
</evidence>
<accession>A0ABT0YRM6</accession>
<evidence type="ECO:0000313" key="2">
    <source>
        <dbReference type="EMBL" id="MCM5681074.1"/>
    </source>
</evidence>
<reference evidence="2" key="1">
    <citation type="submission" date="2022-05" db="EMBL/GenBank/DDBJ databases">
        <title>Schlegelella sp. nov., isolated from mangrove soil.</title>
        <authorList>
            <person name="Liu Y."/>
            <person name="Ge X."/>
            <person name="Liu W."/>
        </authorList>
    </citation>
    <scope>NUCLEOTIDE SEQUENCE</scope>
    <source>
        <strain evidence="2">S2-27</strain>
    </source>
</reference>
<protein>
    <recommendedName>
        <fullName evidence="4">Roadblock/LAMTOR2 domain-containing protein</fullName>
    </recommendedName>
</protein>
<keyword evidence="3" id="KW-1185">Reference proteome</keyword>
<feature type="region of interest" description="Disordered" evidence="1">
    <location>
        <begin position="1"/>
        <end position="23"/>
    </location>
</feature>
<evidence type="ECO:0008006" key="4">
    <source>
        <dbReference type="Google" id="ProtNLM"/>
    </source>
</evidence>
<dbReference type="RefSeq" id="WP_251779535.1">
    <property type="nucleotide sequence ID" value="NZ_JAMKFE010000009.1"/>
</dbReference>
<organism evidence="2 3">
    <name type="scientific">Caldimonas mangrovi</name>
    <dbReference type="NCBI Taxonomy" id="2944811"/>
    <lineage>
        <taxon>Bacteria</taxon>
        <taxon>Pseudomonadati</taxon>
        <taxon>Pseudomonadota</taxon>
        <taxon>Betaproteobacteria</taxon>
        <taxon>Burkholderiales</taxon>
        <taxon>Sphaerotilaceae</taxon>
        <taxon>Caldimonas</taxon>
    </lineage>
</organism>
<evidence type="ECO:0000313" key="3">
    <source>
        <dbReference type="Proteomes" id="UP001165541"/>
    </source>
</evidence>
<name>A0ABT0YRM6_9BURK</name>